<protein>
    <submittedName>
        <fullName evidence="1">Uncharacterized protein</fullName>
    </submittedName>
</protein>
<dbReference type="EMBL" id="JAPDIA010000003">
    <property type="protein sequence ID" value="MDG0810883.1"/>
    <property type="molecule type" value="Genomic_DNA"/>
</dbReference>
<comment type="caution">
    <text evidence="1">The sequence shown here is derived from an EMBL/GenBank/DDBJ whole genome shotgun (WGS) entry which is preliminary data.</text>
</comment>
<dbReference type="Proteomes" id="UP001153404">
    <property type="component" value="Unassembled WGS sequence"/>
</dbReference>
<sequence>MHKLFFSFLMIVVWWLLHAMQLEEETALGTLHEGKRAVDRAAHAAAQQMDELKLEAGTVSIDPARAEAIARAYLAANLRTAADLTPIEGEWLDSAPEIVEFAVINEQYTFPYTYINTAYDYEVTLRKPGVVMIVRLVCPRVFGFIDPIEWNLKGTAELVFA</sequence>
<evidence type="ECO:0000313" key="1">
    <source>
        <dbReference type="EMBL" id="MDG0810883.1"/>
    </source>
</evidence>
<evidence type="ECO:0000313" key="2">
    <source>
        <dbReference type="Proteomes" id="UP001153404"/>
    </source>
</evidence>
<name>A0A9X4QTY9_9BACL</name>
<organism evidence="1 2">
    <name type="scientific">Cohnella rhizosphaerae</name>
    <dbReference type="NCBI Taxonomy" id="1457232"/>
    <lineage>
        <taxon>Bacteria</taxon>
        <taxon>Bacillati</taxon>
        <taxon>Bacillota</taxon>
        <taxon>Bacilli</taxon>
        <taxon>Bacillales</taxon>
        <taxon>Paenibacillaceae</taxon>
        <taxon>Cohnella</taxon>
    </lineage>
</organism>
<accession>A0A9X4QTY9</accession>
<reference evidence="1" key="1">
    <citation type="submission" date="2022-10" db="EMBL/GenBank/DDBJ databases">
        <title>Comparative genomic analysis of Cohnella hashimotonis sp. nov., isolated from the International Space Station.</title>
        <authorList>
            <person name="Simpson A."/>
            <person name="Venkateswaran K."/>
        </authorList>
    </citation>
    <scope>NUCLEOTIDE SEQUENCE</scope>
    <source>
        <strain evidence="1">DSM 28161</strain>
    </source>
</reference>
<dbReference type="RefSeq" id="WP_277532974.1">
    <property type="nucleotide sequence ID" value="NZ_JAPDIA010000003.1"/>
</dbReference>
<gene>
    <name evidence="1" type="ORF">OMP40_17035</name>
</gene>
<proteinExistence type="predicted"/>
<dbReference type="AlphaFoldDB" id="A0A9X4QTY9"/>
<keyword evidence="2" id="KW-1185">Reference proteome</keyword>